<dbReference type="EMBL" id="BAAANF010000027">
    <property type="protein sequence ID" value="GAA1717082.1"/>
    <property type="molecule type" value="Genomic_DNA"/>
</dbReference>
<evidence type="ECO:0000256" key="1">
    <source>
        <dbReference type="SAM" id="MobiDB-lite"/>
    </source>
</evidence>
<feature type="compositionally biased region" description="Low complexity" evidence="1">
    <location>
        <begin position="153"/>
        <end position="164"/>
    </location>
</feature>
<dbReference type="InterPro" id="IPR027417">
    <property type="entry name" value="P-loop_NTPase"/>
</dbReference>
<dbReference type="Gene3D" id="3.40.50.300">
    <property type="entry name" value="P-loop containing nucleotide triphosphate hydrolases"/>
    <property type="match status" value="1"/>
</dbReference>
<dbReference type="Proteomes" id="UP001500280">
    <property type="component" value="Unassembled WGS sequence"/>
</dbReference>
<name>A0ABN2J381_9ACTN</name>
<feature type="compositionally biased region" description="Low complexity" evidence="1">
    <location>
        <begin position="193"/>
        <end position="235"/>
    </location>
</feature>
<feature type="region of interest" description="Disordered" evidence="1">
    <location>
        <begin position="1"/>
        <end position="261"/>
    </location>
</feature>
<keyword evidence="3" id="KW-1185">Reference proteome</keyword>
<sequence>MTESDWQGDMLRRMAAEQSPAEEPSNTDTPPPADQPVAEVPPAPPAPEQPAPGPGQQPYQQQPPPPAQQPYPQQGPPQQGPPPQYQQAPQYPPPGQPGYEQYPPQQYPPQQPPYPPAPQQQYPPQQYPEQQYPQQPPYPPQQGYPPPPPPPQQYQQPPQYGQTPPVEPPPYAVPQYPPAEQYPQQPPYPPAPQQQYPPQQYPEQQQYQQPYADPQYQQQPPPYHQQHPGQQQYQQGPPPAPHTGWGPPPTPQSDQLGTPMAESDSVFRRFRRFASEAAYLVGASGRIQRDVDNIAMIRRPIAIMRRVGVLSPVTNGGTSTVSALLAMMLATQRSDRVVAIDADPGGAELSRRLELTIGAGPIERVSLVRSEGNAEAVRRSLAEAQSQGARDVGLAVVDCPGSMYDEISMEMASSAHCVVLVVPSVQHVANYCLQQLDQLTPDGQNVLLTRGVVVITMVQRAEPSTVDWLLEEFRQRGLEPLVLPYDAHIAQSWPVHAEQVQDETRRAVLDLSARVVQTVTGAT</sequence>
<feature type="compositionally biased region" description="Pro residues" evidence="1">
    <location>
        <begin position="134"/>
        <end position="152"/>
    </location>
</feature>
<reference evidence="2 3" key="1">
    <citation type="journal article" date="2019" name="Int. J. Syst. Evol. Microbiol.">
        <title>The Global Catalogue of Microorganisms (GCM) 10K type strain sequencing project: providing services to taxonomists for standard genome sequencing and annotation.</title>
        <authorList>
            <consortium name="The Broad Institute Genomics Platform"/>
            <consortium name="The Broad Institute Genome Sequencing Center for Infectious Disease"/>
            <person name="Wu L."/>
            <person name="Ma J."/>
        </authorList>
    </citation>
    <scope>NUCLEOTIDE SEQUENCE [LARGE SCALE GENOMIC DNA]</scope>
    <source>
        <strain evidence="2 3">JCM 14307</strain>
    </source>
</reference>
<feature type="compositionally biased region" description="Pro residues" evidence="1">
    <location>
        <begin position="236"/>
        <end position="251"/>
    </location>
</feature>
<protein>
    <recommendedName>
        <fullName evidence="4">MinD-like ATPase involved in chromosome partitioning or flagellar assembly</fullName>
    </recommendedName>
</protein>
<feature type="compositionally biased region" description="Pro residues" evidence="1">
    <location>
        <begin position="165"/>
        <end position="177"/>
    </location>
</feature>
<proteinExistence type="predicted"/>
<dbReference type="RefSeq" id="WP_344164035.1">
    <property type="nucleotide sequence ID" value="NZ_BAAANF010000027.1"/>
</dbReference>
<feature type="compositionally biased region" description="Pro residues" evidence="1">
    <location>
        <begin position="105"/>
        <end position="118"/>
    </location>
</feature>
<organism evidence="2 3">
    <name type="scientific">Kribbella yunnanensis</name>
    <dbReference type="NCBI Taxonomy" id="190194"/>
    <lineage>
        <taxon>Bacteria</taxon>
        <taxon>Bacillati</taxon>
        <taxon>Actinomycetota</taxon>
        <taxon>Actinomycetes</taxon>
        <taxon>Propionibacteriales</taxon>
        <taxon>Kribbellaceae</taxon>
        <taxon>Kribbella</taxon>
    </lineage>
</organism>
<evidence type="ECO:0000313" key="3">
    <source>
        <dbReference type="Proteomes" id="UP001500280"/>
    </source>
</evidence>
<evidence type="ECO:0000313" key="2">
    <source>
        <dbReference type="EMBL" id="GAA1717082.1"/>
    </source>
</evidence>
<accession>A0ABN2J381</accession>
<dbReference type="SUPFAM" id="SSF52540">
    <property type="entry name" value="P-loop containing nucleoside triphosphate hydrolases"/>
    <property type="match status" value="1"/>
</dbReference>
<comment type="caution">
    <text evidence="2">The sequence shown here is derived from an EMBL/GenBank/DDBJ whole genome shotgun (WGS) entry which is preliminary data.</text>
</comment>
<evidence type="ECO:0008006" key="4">
    <source>
        <dbReference type="Google" id="ProtNLM"/>
    </source>
</evidence>
<feature type="compositionally biased region" description="Low complexity" evidence="1">
    <location>
        <begin position="119"/>
        <end position="133"/>
    </location>
</feature>
<feature type="compositionally biased region" description="Pro residues" evidence="1">
    <location>
        <begin position="29"/>
        <end position="96"/>
    </location>
</feature>
<gene>
    <name evidence="2" type="ORF">GCM10009745_77190</name>
</gene>